<keyword evidence="4 7" id="KW-0812">Transmembrane</keyword>
<feature type="transmembrane region" description="Helical" evidence="7">
    <location>
        <begin position="59"/>
        <end position="79"/>
    </location>
</feature>
<dbReference type="GO" id="GO:0005886">
    <property type="term" value="C:plasma membrane"/>
    <property type="evidence" value="ECO:0007669"/>
    <property type="project" value="UniProtKB-SubCell"/>
</dbReference>
<dbReference type="Pfam" id="PF07690">
    <property type="entry name" value="MFS_1"/>
    <property type="match status" value="1"/>
</dbReference>
<evidence type="ECO:0000256" key="7">
    <source>
        <dbReference type="SAM" id="Phobius"/>
    </source>
</evidence>
<dbReference type="InterPro" id="IPR011701">
    <property type="entry name" value="MFS"/>
</dbReference>
<dbReference type="InterPro" id="IPR020846">
    <property type="entry name" value="MFS_dom"/>
</dbReference>
<sequence length="428" mass="48010">MSRERIRSMKEMLQLFRNKVYARFFLANILERLGSMIAGISLMFYLLDQYGKQPVYATMTQIMIALPALIFFLLVGTVVDRFDRQRICTVSNICCSLCNIGILISLYYGMIILVFIFLFLENACIQFFSPAEQSMIQGVVESDQYGAAAGINQMVNSLYALFGVGIATMVYWTFGIYGSILVNTLTFIMSGILIQTISIPEKVRLPNGRTKWKEVNLKMLITEFKEGIRYIYQNETLKKLLLGFIVFGLLNGVLSVSTTYILKYKLAPETYESLAMVGGVVGGISLLIGSIVATSIGKKYAPKSIIVFGMAGSGVFFGMCYFVNYVWSFYVCIALATFFLPFINVAISGWMYEIVEESFMGRVQSLLSPLTTGFQLLSLGAIAMLFPKWIEADTLYIILFGLLFFVTCLYQAILPSGQKRVHVVAKEM</sequence>
<dbReference type="PANTHER" id="PTHR43266">
    <property type="entry name" value="MACROLIDE-EFFLUX PROTEIN"/>
    <property type="match status" value="1"/>
</dbReference>
<feature type="domain" description="Major facilitator superfamily (MFS) profile" evidence="8">
    <location>
        <begin position="20"/>
        <end position="419"/>
    </location>
</feature>
<evidence type="ECO:0000313" key="10">
    <source>
        <dbReference type="Proteomes" id="UP000194143"/>
    </source>
</evidence>
<evidence type="ECO:0000259" key="8">
    <source>
        <dbReference type="PROSITE" id="PS50850"/>
    </source>
</evidence>
<proteinExistence type="predicted"/>
<accession>A0A1W6WMB9</accession>
<evidence type="ECO:0000256" key="6">
    <source>
        <dbReference type="ARBA" id="ARBA00023136"/>
    </source>
</evidence>
<dbReference type="GO" id="GO:0022857">
    <property type="term" value="F:transmembrane transporter activity"/>
    <property type="evidence" value="ECO:0007669"/>
    <property type="project" value="InterPro"/>
</dbReference>
<evidence type="ECO:0000256" key="4">
    <source>
        <dbReference type="ARBA" id="ARBA00022692"/>
    </source>
</evidence>
<dbReference type="Gene3D" id="1.20.1250.20">
    <property type="entry name" value="MFS general substrate transporter like domains"/>
    <property type="match status" value="1"/>
</dbReference>
<reference evidence="9 10" key="1">
    <citation type="submission" date="2017-04" db="EMBL/GenBank/DDBJ databases">
        <title>Complete Genome Sequence of Bacillus thuringiensis type Strain ATCC 10792.</title>
        <authorList>
            <person name="Oh D.-H."/>
            <person name="Park B.-J."/>
            <person name="Shuai W."/>
            <person name="Chelliah R."/>
        </authorList>
    </citation>
    <scope>NUCLEOTIDE SEQUENCE [LARGE SCALE GENOMIC DNA]</scope>
    <source>
        <strain evidence="9 10">ATCC 10792</strain>
    </source>
</reference>
<keyword evidence="2" id="KW-0813">Transport</keyword>
<keyword evidence="5 7" id="KW-1133">Transmembrane helix</keyword>
<evidence type="ECO:0000256" key="1">
    <source>
        <dbReference type="ARBA" id="ARBA00004651"/>
    </source>
</evidence>
<dbReference type="EMBL" id="CP021061">
    <property type="protein sequence ID" value="ARP57680.1"/>
    <property type="molecule type" value="Genomic_DNA"/>
</dbReference>
<dbReference type="SUPFAM" id="SSF103473">
    <property type="entry name" value="MFS general substrate transporter"/>
    <property type="match status" value="1"/>
</dbReference>
<dbReference type="AlphaFoldDB" id="A0A1W6WMB9"/>
<evidence type="ECO:0000256" key="3">
    <source>
        <dbReference type="ARBA" id="ARBA00022475"/>
    </source>
</evidence>
<evidence type="ECO:0000313" key="9">
    <source>
        <dbReference type="EMBL" id="ARP57680.1"/>
    </source>
</evidence>
<keyword evidence="3" id="KW-1003">Cell membrane</keyword>
<feature type="transmembrane region" description="Helical" evidence="7">
    <location>
        <begin position="240"/>
        <end position="262"/>
    </location>
</feature>
<evidence type="ECO:0000256" key="2">
    <source>
        <dbReference type="ARBA" id="ARBA00022448"/>
    </source>
</evidence>
<feature type="transmembrane region" description="Helical" evidence="7">
    <location>
        <begin position="395"/>
        <end position="413"/>
    </location>
</feature>
<dbReference type="PROSITE" id="PS50850">
    <property type="entry name" value="MFS"/>
    <property type="match status" value="1"/>
</dbReference>
<evidence type="ECO:0000256" key="5">
    <source>
        <dbReference type="ARBA" id="ARBA00022989"/>
    </source>
</evidence>
<keyword evidence="10" id="KW-1185">Reference proteome</keyword>
<protein>
    <submittedName>
        <fullName evidence="9">MFS transporter</fullName>
    </submittedName>
</protein>
<feature type="transmembrane region" description="Helical" evidence="7">
    <location>
        <begin position="21"/>
        <end position="47"/>
    </location>
</feature>
<feature type="transmembrane region" description="Helical" evidence="7">
    <location>
        <begin position="333"/>
        <end position="354"/>
    </location>
</feature>
<feature type="transmembrane region" description="Helical" evidence="7">
    <location>
        <begin position="305"/>
        <end position="327"/>
    </location>
</feature>
<organism evidence="9 10">
    <name type="scientific">Bacillus thuringiensis</name>
    <dbReference type="NCBI Taxonomy" id="1428"/>
    <lineage>
        <taxon>Bacteria</taxon>
        <taxon>Bacillati</taxon>
        <taxon>Bacillota</taxon>
        <taxon>Bacilli</taxon>
        <taxon>Bacillales</taxon>
        <taxon>Bacillaceae</taxon>
        <taxon>Bacillus</taxon>
        <taxon>Bacillus cereus group</taxon>
    </lineage>
</organism>
<dbReference type="CDD" id="cd06173">
    <property type="entry name" value="MFS_MefA_like"/>
    <property type="match status" value="1"/>
</dbReference>
<dbReference type="PANTHER" id="PTHR43266:SF8">
    <property type="entry name" value="MACROLIDE-EFFLUX PROTEIN"/>
    <property type="match status" value="1"/>
</dbReference>
<gene>
    <name evidence="9" type="ORF">CAB88_11565</name>
</gene>
<feature type="transmembrane region" description="Helical" evidence="7">
    <location>
        <begin position="274"/>
        <end position="293"/>
    </location>
</feature>
<name>A0A1W6WMB9_BACTU</name>
<comment type="subcellular location">
    <subcellularLocation>
        <location evidence="1">Cell membrane</location>
        <topology evidence="1">Multi-pass membrane protein</topology>
    </subcellularLocation>
</comment>
<feature type="transmembrane region" description="Helical" evidence="7">
    <location>
        <begin position="100"/>
        <end position="120"/>
    </location>
</feature>
<dbReference type="Proteomes" id="UP000194143">
    <property type="component" value="Chromosome"/>
</dbReference>
<keyword evidence="6 7" id="KW-0472">Membrane</keyword>
<feature type="transmembrane region" description="Helical" evidence="7">
    <location>
        <begin position="366"/>
        <end position="389"/>
    </location>
</feature>
<dbReference type="InterPro" id="IPR036259">
    <property type="entry name" value="MFS_trans_sf"/>
</dbReference>
<feature type="transmembrane region" description="Helical" evidence="7">
    <location>
        <begin position="169"/>
        <end position="194"/>
    </location>
</feature>